<dbReference type="Proteomes" id="UP001500751">
    <property type="component" value="Unassembled WGS sequence"/>
</dbReference>
<evidence type="ECO:0000313" key="6">
    <source>
        <dbReference type="Proteomes" id="UP001500751"/>
    </source>
</evidence>
<feature type="domain" description="BD-FAE-like" evidence="4">
    <location>
        <begin position="147"/>
        <end position="252"/>
    </location>
</feature>
<dbReference type="InterPro" id="IPR050300">
    <property type="entry name" value="GDXG_lipolytic_enzyme"/>
</dbReference>
<dbReference type="EMBL" id="BAAAQN010000015">
    <property type="protein sequence ID" value="GAA2029440.1"/>
    <property type="molecule type" value="Genomic_DNA"/>
</dbReference>
<evidence type="ECO:0000313" key="5">
    <source>
        <dbReference type="EMBL" id="GAA2029440.1"/>
    </source>
</evidence>
<evidence type="ECO:0000256" key="1">
    <source>
        <dbReference type="ARBA" id="ARBA00022801"/>
    </source>
</evidence>
<proteinExistence type="predicted"/>
<comment type="caution">
    <text evidence="5">The sequence shown here is derived from an EMBL/GenBank/DDBJ whole genome shotgun (WGS) entry which is preliminary data.</text>
</comment>
<feature type="compositionally biased region" description="Pro residues" evidence="2">
    <location>
        <begin position="369"/>
        <end position="392"/>
    </location>
</feature>
<feature type="region of interest" description="Disordered" evidence="2">
    <location>
        <begin position="363"/>
        <end position="392"/>
    </location>
</feature>
<keyword evidence="3" id="KW-1133">Transmembrane helix</keyword>
<feature type="transmembrane region" description="Helical" evidence="3">
    <location>
        <begin position="43"/>
        <end position="61"/>
    </location>
</feature>
<dbReference type="InterPro" id="IPR029058">
    <property type="entry name" value="AB_hydrolase_fold"/>
</dbReference>
<dbReference type="Pfam" id="PF20434">
    <property type="entry name" value="BD-FAE"/>
    <property type="match status" value="1"/>
</dbReference>
<dbReference type="SUPFAM" id="SSF53474">
    <property type="entry name" value="alpha/beta-Hydrolases"/>
    <property type="match status" value="1"/>
</dbReference>
<keyword evidence="1" id="KW-0378">Hydrolase</keyword>
<dbReference type="RefSeq" id="WP_344666313.1">
    <property type="nucleotide sequence ID" value="NZ_BAAAQN010000015.1"/>
</dbReference>
<dbReference type="InterPro" id="IPR049492">
    <property type="entry name" value="BD-FAE-like_dom"/>
</dbReference>
<sequence>MSGALTTTLNLALFALLALFPPMPRHSSPFNIQFVLGWWINELPVLGLCWLVAGTVGTLVAPRPGVWWLLVALTALDALLLGRIAVRARSARPALSEAFRAVYGPDSAPRPTRPPWWRLVVPIISWRPDVRRVRNRRYGPARRGNRLDVYVSRRRRRSEAPVLVYIHGGGFLIGSKMLGARPLLYRLAAQGWVCISIDYRLLRVGYGDQLADVRAALDWTRANVPAYGGSPEAIFVAGGSAGAHLAAMAAMAPPSEGGAGTEVRGVIGFYGYYGPVGRSEPGAPASPQDCVSPDAPPFLIVHGTLDTLVLRRDARAFADRLRASSAQPVVYAELPGTQHNFDFFQSPRFHAVTDAVVRFAELTLSPTPTTRPTPPTRPTPTTPPTRPTRPTR</sequence>
<keyword evidence="3" id="KW-0472">Membrane</keyword>
<organism evidence="5 6">
    <name type="scientific">Catenulispora yoronensis</name>
    <dbReference type="NCBI Taxonomy" id="450799"/>
    <lineage>
        <taxon>Bacteria</taxon>
        <taxon>Bacillati</taxon>
        <taxon>Actinomycetota</taxon>
        <taxon>Actinomycetes</taxon>
        <taxon>Catenulisporales</taxon>
        <taxon>Catenulisporaceae</taxon>
        <taxon>Catenulispora</taxon>
    </lineage>
</organism>
<name>A0ABP5FQS7_9ACTN</name>
<evidence type="ECO:0000256" key="2">
    <source>
        <dbReference type="SAM" id="MobiDB-lite"/>
    </source>
</evidence>
<evidence type="ECO:0000256" key="3">
    <source>
        <dbReference type="SAM" id="Phobius"/>
    </source>
</evidence>
<protein>
    <recommendedName>
        <fullName evidence="4">BD-FAE-like domain-containing protein</fullName>
    </recommendedName>
</protein>
<dbReference type="PANTHER" id="PTHR48081:SF33">
    <property type="entry name" value="KYNURENINE FORMAMIDASE"/>
    <property type="match status" value="1"/>
</dbReference>
<feature type="transmembrane region" description="Helical" evidence="3">
    <location>
        <begin position="66"/>
        <end position="86"/>
    </location>
</feature>
<dbReference type="Gene3D" id="3.40.50.1820">
    <property type="entry name" value="alpha/beta hydrolase"/>
    <property type="match status" value="1"/>
</dbReference>
<keyword evidence="3" id="KW-0812">Transmembrane</keyword>
<dbReference type="PANTHER" id="PTHR48081">
    <property type="entry name" value="AB HYDROLASE SUPERFAMILY PROTEIN C4A8.06C"/>
    <property type="match status" value="1"/>
</dbReference>
<gene>
    <name evidence="5" type="ORF">GCM10009839_31240</name>
</gene>
<reference evidence="6" key="1">
    <citation type="journal article" date="2019" name="Int. J. Syst. Evol. Microbiol.">
        <title>The Global Catalogue of Microorganisms (GCM) 10K type strain sequencing project: providing services to taxonomists for standard genome sequencing and annotation.</title>
        <authorList>
            <consortium name="The Broad Institute Genomics Platform"/>
            <consortium name="The Broad Institute Genome Sequencing Center for Infectious Disease"/>
            <person name="Wu L."/>
            <person name="Ma J."/>
        </authorList>
    </citation>
    <scope>NUCLEOTIDE SEQUENCE [LARGE SCALE GENOMIC DNA]</scope>
    <source>
        <strain evidence="6">JCM 16014</strain>
    </source>
</reference>
<accession>A0ABP5FQS7</accession>
<keyword evidence="6" id="KW-1185">Reference proteome</keyword>
<evidence type="ECO:0000259" key="4">
    <source>
        <dbReference type="Pfam" id="PF20434"/>
    </source>
</evidence>